<name>A0A1G9GJ47_9PSEU</name>
<accession>A0A1G9GJ47</accession>
<proteinExistence type="predicted"/>
<organism evidence="1 2">
    <name type="scientific">Lentzea albidocapillata subsp. violacea</name>
    <dbReference type="NCBI Taxonomy" id="128104"/>
    <lineage>
        <taxon>Bacteria</taxon>
        <taxon>Bacillati</taxon>
        <taxon>Actinomycetota</taxon>
        <taxon>Actinomycetes</taxon>
        <taxon>Pseudonocardiales</taxon>
        <taxon>Pseudonocardiaceae</taxon>
        <taxon>Lentzea</taxon>
    </lineage>
</organism>
<evidence type="ECO:0000313" key="1">
    <source>
        <dbReference type="EMBL" id="SDL00699.1"/>
    </source>
</evidence>
<dbReference type="EMBL" id="FNET01000008">
    <property type="protein sequence ID" value="SDL00699.1"/>
    <property type="molecule type" value="Genomic_DNA"/>
</dbReference>
<reference evidence="2" key="1">
    <citation type="submission" date="2016-10" db="EMBL/GenBank/DDBJ databases">
        <authorList>
            <person name="Varghese N."/>
            <person name="Submissions S."/>
        </authorList>
    </citation>
    <scope>NUCLEOTIDE SEQUENCE [LARGE SCALE GENOMIC DNA]</scope>
    <source>
        <strain evidence="2">DSM 44796</strain>
    </source>
</reference>
<evidence type="ECO:0000313" key="2">
    <source>
        <dbReference type="Proteomes" id="UP000199682"/>
    </source>
</evidence>
<dbReference type="Proteomes" id="UP000199682">
    <property type="component" value="Unassembled WGS sequence"/>
</dbReference>
<gene>
    <name evidence="1" type="ORF">SAMN04488074_108229</name>
</gene>
<sequence>MRISRESRPGCACGLFHSVEAQQTWADRAAELTGYGAGVHGTMDERAKMLRAQIERDRRAVNLLRHIAQLDGNAVLVKLSTTAEDVMDLLTRDMAAYCREHNRFSVTMVGYAVCQTWTLTEFELARIESSLKVRKAVHQALKRMRDNRARNDG</sequence>
<protein>
    <submittedName>
        <fullName evidence="1">Uncharacterized protein</fullName>
    </submittedName>
</protein>
<dbReference type="AlphaFoldDB" id="A0A1G9GJ47"/>